<feature type="compositionally biased region" description="Polar residues" evidence="1">
    <location>
        <begin position="58"/>
        <end position="73"/>
    </location>
</feature>
<gene>
    <name evidence="3" type="ORF">GCK32_016925</name>
</gene>
<accession>A0AAN8IP51</accession>
<organism evidence="3 4">
    <name type="scientific">Trichostrongylus colubriformis</name>
    <name type="common">Black scour worm</name>
    <dbReference type="NCBI Taxonomy" id="6319"/>
    <lineage>
        <taxon>Eukaryota</taxon>
        <taxon>Metazoa</taxon>
        <taxon>Ecdysozoa</taxon>
        <taxon>Nematoda</taxon>
        <taxon>Chromadorea</taxon>
        <taxon>Rhabditida</taxon>
        <taxon>Rhabditina</taxon>
        <taxon>Rhabditomorpha</taxon>
        <taxon>Strongyloidea</taxon>
        <taxon>Trichostrongylidae</taxon>
        <taxon>Trichostrongylus</taxon>
    </lineage>
</organism>
<keyword evidence="2" id="KW-0812">Transmembrane</keyword>
<feature type="transmembrane region" description="Helical" evidence="2">
    <location>
        <begin position="6"/>
        <end position="24"/>
    </location>
</feature>
<comment type="caution">
    <text evidence="3">The sequence shown here is derived from an EMBL/GenBank/DDBJ whole genome shotgun (WGS) entry which is preliminary data.</text>
</comment>
<evidence type="ECO:0000256" key="1">
    <source>
        <dbReference type="SAM" id="MobiDB-lite"/>
    </source>
</evidence>
<protein>
    <submittedName>
        <fullName evidence="3">Uncharacterized protein</fullName>
    </submittedName>
</protein>
<evidence type="ECO:0000313" key="4">
    <source>
        <dbReference type="Proteomes" id="UP001331761"/>
    </source>
</evidence>
<evidence type="ECO:0000256" key="2">
    <source>
        <dbReference type="SAM" id="Phobius"/>
    </source>
</evidence>
<sequence>MISIAVMVMICFVLSISCVIVWMLSWRRNHIRRKSAQSIHQCDDISYIEKPRERSHSNHAISDTTSPPKSTESIGDEKSHRGSVYKCSTSTEQLPIEEDAIVKDESRRSQKFVSKPLERIKEESTPARSKRVDTVSVMSSMETLQRNDSKVNVFPADKMEEIDLNPGLNSVINLETI</sequence>
<keyword evidence="2" id="KW-1133">Transmembrane helix</keyword>
<name>A0AAN8IP51_TRICO</name>
<evidence type="ECO:0000313" key="3">
    <source>
        <dbReference type="EMBL" id="KAK5976532.1"/>
    </source>
</evidence>
<dbReference type="AlphaFoldDB" id="A0AAN8IP51"/>
<proteinExistence type="predicted"/>
<dbReference type="EMBL" id="WIXE01011737">
    <property type="protein sequence ID" value="KAK5976532.1"/>
    <property type="molecule type" value="Genomic_DNA"/>
</dbReference>
<keyword evidence="2" id="KW-0472">Membrane</keyword>
<feature type="region of interest" description="Disordered" evidence="1">
    <location>
        <begin position="50"/>
        <end position="90"/>
    </location>
</feature>
<dbReference type="Proteomes" id="UP001331761">
    <property type="component" value="Unassembled WGS sequence"/>
</dbReference>
<keyword evidence="4" id="KW-1185">Reference proteome</keyword>
<reference evidence="3 4" key="1">
    <citation type="submission" date="2019-10" db="EMBL/GenBank/DDBJ databases">
        <title>Assembly and Annotation for the nematode Trichostrongylus colubriformis.</title>
        <authorList>
            <person name="Martin J."/>
        </authorList>
    </citation>
    <scope>NUCLEOTIDE SEQUENCE [LARGE SCALE GENOMIC DNA]</scope>
    <source>
        <strain evidence="3">G859</strain>
        <tissue evidence="3">Whole worm</tissue>
    </source>
</reference>